<dbReference type="SUPFAM" id="SSF55804">
    <property type="entry name" value="Phoshotransferase/anion transport protein"/>
    <property type="match status" value="1"/>
</dbReference>
<reference evidence="2 3" key="1">
    <citation type="submission" date="2016-10" db="EMBL/GenBank/DDBJ databases">
        <authorList>
            <person name="de Groot N.N."/>
        </authorList>
    </citation>
    <scope>NUCLEOTIDE SEQUENCE [LARGE SCALE GENOMIC DNA]</scope>
    <source>
        <strain evidence="2 3">B25</strain>
    </source>
</reference>
<dbReference type="AlphaFoldDB" id="A0A1H9CF21"/>
<dbReference type="STRING" id="163.SAMN04487775_10685"/>
<dbReference type="Pfam" id="PF00359">
    <property type="entry name" value="PTS_EIIA_2"/>
    <property type="match status" value="1"/>
</dbReference>
<dbReference type="InterPro" id="IPR051541">
    <property type="entry name" value="PTS_SugarTrans_NitroReg"/>
</dbReference>
<dbReference type="EMBL" id="FOFU01000002">
    <property type="protein sequence ID" value="SEP99752.1"/>
    <property type="molecule type" value="Genomic_DNA"/>
</dbReference>
<dbReference type="RefSeq" id="WP_074641181.1">
    <property type="nucleotide sequence ID" value="NZ_AP025286.1"/>
</dbReference>
<dbReference type="PANTHER" id="PTHR47738">
    <property type="entry name" value="PTS SYSTEM FRUCTOSE-LIKE EIIA COMPONENT-RELATED"/>
    <property type="match status" value="1"/>
</dbReference>
<feature type="domain" description="PTS EIIA type-2" evidence="1">
    <location>
        <begin position="11"/>
        <end position="155"/>
    </location>
</feature>
<dbReference type="Proteomes" id="UP000182360">
    <property type="component" value="Unassembled WGS sequence"/>
</dbReference>
<dbReference type="PROSITE" id="PS51094">
    <property type="entry name" value="PTS_EIIA_TYPE_2"/>
    <property type="match status" value="1"/>
</dbReference>
<organism evidence="2 3">
    <name type="scientific">Treponema bryantii</name>
    <dbReference type="NCBI Taxonomy" id="163"/>
    <lineage>
        <taxon>Bacteria</taxon>
        <taxon>Pseudomonadati</taxon>
        <taxon>Spirochaetota</taxon>
        <taxon>Spirochaetia</taxon>
        <taxon>Spirochaetales</taxon>
        <taxon>Treponemataceae</taxon>
        <taxon>Treponema</taxon>
    </lineage>
</organism>
<name>A0A1H9CF21_9SPIR</name>
<dbReference type="PANTHER" id="PTHR47738:SF1">
    <property type="entry name" value="NITROGEN REGULATORY PROTEIN"/>
    <property type="match status" value="1"/>
</dbReference>
<dbReference type="eggNOG" id="COG1762">
    <property type="taxonomic scope" value="Bacteria"/>
</dbReference>
<dbReference type="InterPro" id="IPR002178">
    <property type="entry name" value="PTS_EIIA_type-2_dom"/>
</dbReference>
<evidence type="ECO:0000259" key="1">
    <source>
        <dbReference type="PROSITE" id="PS51094"/>
    </source>
</evidence>
<protein>
    <submittedName>
        <fullName evidence="2">PTS system, nitrogen regulatory IIA component</fullName>
    </submittedName>
</protein>
<dbReference type="OrthoDB" id="95460at2"/>
<dbReference type="PROSITE" id="PS00372">
    <property type="entry name" value="PTS_EIIA_TYPE_2_HIS"/>
    <property type="match status" value="1"/>
</dbReference>
<keyword evidence="3" id="KW-1185">Reference proteome</keyword>
<dbReference type="InterPro" id="IPR016152">
    <property type="entry name" value="PTrfase/Anion_transptr"/>
</dbReference>
<dbReference type="GO" id="GO:0030295">
    <property type="term" value="F:protein kinase activator activity"/>
    <property type="evidence" value="ECO:0007669"/>
    <property type="project" value="TreeGrafter"/>
</dbReference>
<accession>A0A1H9CF21</accession>
<evidence type="ECO:0000313" key="3">
    <source>
        <dbReference type="Proteomes" id="UP000182360"/>
    </source>
</evidence>
<proteinExistence type="predicted"/>
<dbReference type="Gene3D" id="3.40.930.10">
    <property type="entry name" value="Mannitol-specific EII, Chain A"/>
    <property type="match status" value="1"/>
</dbReference>
<gene>
    <name evidence="2" type="ORF">SAMN04487977_102154</name>
</gene>
<evidence type="ECO:0000313" key="2">
    <source>
        <dbReference type="EMBL" id="SEP99752.1"/>
    </source>
</evidence>
<sequence>MDTEVEVDLAQLIHRGGVFKNVEGSTPQEIYAKVCKMIDLPAGMTSETVYNALCAREEVLSTAVGNGIALPHARSPIMRNEAEQRICVVYLKNPIDMKAPDEREVFVMFILLAHNSQIHLKVLSSLAALFRDSKFKKALELRSDEAVLSSIIKELDQ</sequence>